<evidence type="ECO:0000256" key="2">
    <source>
        <dbReference type="ARBA" id="ARBA00022598"/>
    </source>
</evidence>
<evidence type="ECO:0000259" key="6">
    <source>
        <dbReference type="Pfam" id="PF13193"/>
    </source>
</evidence>
<evidence type="ECO:0000259" key="5">
    <source>
        <dbReference type="Pfam" id="PF00501"/>
    </source>
</evidence>
<dbReference type="InterPro" id="IPR042099">
    <property type="entry name" value="ANL_N_sf"/>
</dbReference>
<organism evidence="7 8">
    <name type="scientific">Paraburkholderia fungorum</name>
    <dbReference type="NCBI Taxonomy" id="134537"/>
    <lineage>
        <taxon>Bacteria</taxon>
        <taxon>Pseudomonadati</taxon>
        <taxon>Pseudomonadota</taxon>
        <taxon>Betaproteobacteria</taxon>
        <taxon>Burkholderiales</taxon>
        <taxon>Burkholderiaceae</taxon>
        <taxon>Paraburkholderia</taxon>
    </lineage>
</organism>
<dbReference type="SUPFAM" id="SSF56801">
    <property type="entry name" value="Acetyl-CoA synthetase-like"/>
    <property type="match status" value="1"/>
</dbReference>
<evidence type="ECO:0000256" key="1">
    <source>
        <dbReference type="ARBA" id="ARBA00006432"/>
    </source>
</evidence>
<dbReference type="NCBIfam" id="NF002937">
    <property type="entry name" value="PRK03584.1"/>
    <property type="match status" value="1"/>
</dbReference>
<dbReference type="PROSITE" id="PS00455">
    <property type="entry name" value="AMP_BINDING"/>
    <property type="match status" value="1"/>
</dbReference>
<dbReference type="GO" id="GO:0006629">
    <property type="term" value="P:lipid metabolic process"/>
    <property type="evidence" value="ECO:0007669"/>
    <property type="project" value="InterPro"/>
</dbReference>
<dbReference type="RefSeq" id="WP_120345579.1">
    <property type="nucleotide sequence ID" value="NZ_MCAS01000017.1"/>
</dbReference>
<keyword evidence="3" id="KW-0547">Nucleotide-binding</keyword>
<dbReference type="NCBIfam" id="TIGR01217">
    <property type="entry name" value="ac_ac_CoA_syn"/>
    <property type="match status" value="1"/>
</dbReference>
<proteinExistence type="inferred from homology"/>
<dbReference type="InterPro" id="IPR000873">
    <property type="entry name" value="AMP-dep_synth/lig_dom"/>
</dbReference>
<dbReference type="PANTHER" id="PTHR42921:SF1">
    <property type="entry name" value="ACETOACETYL-COA SYNTHETASE"/>
    <property type="match status" value="1"/>
</dbReference>
<gene>
    <name evidence="7" type="ORF">BCY88_27725</name>
</gene>
<accession>A0A3R7E6V7</accession>
<dbReference type="Proteomes" id="UP000283709">
    <property type="component" value="Unassembled WGS sequence"/>
</dbReference>
<dbReference type="InterPro" id="IPR025110">
    <property type="entry name" value="AMP-bd_C"/>
</dbReference>
<dbReference type="OrthoDB" id="9766486at2"/>
<dbReference type="Pfam" id="PF13193">
    <property type="entry name" value="AMP-binding_C"/>
    <property type="match status" value="1"/>
</dbReference>
<name>A0A3R7E6V7_9BURK</name>
<sequence length="654" mass="70861">MNSDTAPLWQPGHDELTGSNLARFATAYGFDPADYATLHRWSISEFDAFWNAVWDFTGVIGERGEVALERAGENEMFGARWYPQASLNFAENLLCGDDTRLAVIEAGEDGGLRRVTMGELRALVARAQSGLKRLGVARGDCVAGILPNNVDALVALLATASLGAVWASCSPDFGAPGIIDRAGQVNPKVLIAARSYVYNGKRFTLDENLALVMKGLAGLEHLVVTADEPGPLAAHGVDCLTWNAMCDDTGATLTFERVPFAHPLYVMFTSGTTGLPKGIVHTTGGVLLQHRKEHMLHCDVRPGDVMSWYTNTAWMMYHWVISGLASHAAVVLYDGAPIVKREDGLDNGVLWRVAEKARVTHFGTSPRYLASLAEAYYEPGRLHDLSALRSVLSAGAPVSAEQFDWLYRAVSNDMMFASISGGTEIIGCFVLGSPLHPVRRGEIACKGLGMAVDVLDERGASVIGRKGDLVCTEPFPSAPLTFWGDNGDARFHAAYYEARPGIWTHGDLAEQTARDSVIIYGRTDTTLKPGGVRIGTAEIYRVVEAQPEIQDCIVFGRAIPDDEEVVLCVVMKEGHAMDEVFVAKLRSEVRQKASPRHVPRHVYQVSAVPYTINGKRVEGAARSVVAGKPVKNLGSLANPDCLGEYAALRIEEHA</sequence>
<feature type="domain" description="AMP-dependent synthetase/ligase" evidence="5">
    <location>
        <begin position="102"/>
        <end position="473"/>
    </location>
</feature>
<dbReference type="EMBL" id="MCAS01000017">
    <property type="protein sequence ID" value="RKF44994.1"/>
    <property type="molecule type" value="Genomic_DNA"/>
</dbReference>
<dbReference type="PANTHER" id="PTHR42921">
    <property type="entry name" value="ACETOACETYL-COA SYNTHETASE"/>
    <property type="match status" value="1"/>
</dbReference>
<dbReference type="GO" id="GO:0005524">
    <property type="term" value="F:ATP binding"/>
    <property type="evidence" value="ECO:0007669"/>
    <property type="project" value="UniProtKB-KW"/>
</dbReference>
<keyword evidence="4" id="KW-0067">ATP-binding</keyword>
<dbReference type="AlphaFoldDB" id="A0A3R7E6V7"/>
<evidence type="ECO:0000256" key="3">
    <source>
        <dbReference type="ARBA" id="ARBA00022741"/>
    </source>
</evidence>
<evidence type="ECO:0000313" key="7">
    <source>
        <dbReference type="EMBL" id="RKF44994.1"/>
    </source>
</evidence>
<dbReference type="Gene3D" id="3.40.50.12780">
    <property type="entry name" value="N-terminal domain of ligase-like"/>
    <property type="match status" value="1"/>
</dbReference>
<evidence type="ECO:0000313" key="8">
    <source>
        <dbReference type="Proteomes" id="UP000283709"/>
    </source>
</evidence>
<dbReference type="Gene3D" id="3.30.300.30">
    <property type="match status" value="1"/>
</dbReference>
<dbReference type="InterPro" id="IPR045851">
    <property type="entry name" value="AMP-bd_C_sf"/>
</dbReference>
<dbReference type="InterPro" id="IPR020845">
    <property type="entry name" value="AMP-binding_CS"/>
</dbReference>
<comment type="caution">
    <text evidence="7">The sequence shown here is derived from an EMBL/GenBank/DDBJ whole genome shotgun (WGS) entry which is preliminary data.</text>
</comment>
<feature type="domain" description="AMP-binding enzyme C-terminal" evidence="6">
    <location>
        <begin position="542"/>
        <end position="615"/>
    </location>
</feature>
<keyword evidence="2 7" id="KW-0436">Ligase</keyword>
<dbReference type="InterPro" id="IPR005914">
    <property type="entry name" value="Acac_CoA_synth"/>
</dbReference>
<protein>
    <submittedName>
        <fullName evidence="7">Acetoacetate--CoA ligase</fullName>
    </submittedName>
</protein>
<comment type="similarity">
    <text evidence="1">Belongs to the ATP-dependent AMP-binding enzyme family.</text>
</comment>
<dbReference type="Pfam" id="PF00501">
    <property type="entry name" value="AMP-binding"/>
    <property type="match status" value="1"/>
</dbReference>
<dbReference type="GO" id="GO:0030729">
    <property type="term" value="F:acetoacetate-CoA ligase activity"/>
    <property type="evidence" value="ECO:0007669"/>
    <property type="project" value="InterPro"/>
</dbReference>
<reference evidence="7 8" key="1">
    <citation type="submission" date="2016-07" db="EMBL/GenBank/DDBJ databases">
        <title>Genome analysis of Burkholderia fungorum ES3-20.</title>
        <authorList>
            <person name="Xu D."/>
            <person name="Yao R."/>
            <person name="Zheng S."/>
        </authorList>
    </citation>
    <scope>NUCLEOTIDE SEQUENCE [LARGE SCALE GENOMIC DNA]</scope>
    <source>
        <strain evidence="7 8">ES3-20</strain>
    </source>
</reference>
<evidence type="ECO:0000256" key="4">
    <source>
        <dbReference type="ARBA" id="ARBA00022840"/>
    </source>
</evidence>